<dbReference type="Pfam" id="PF00326">
    <property type="entry name" value="Peptidase_S9"/>
    <property type="match status" value="1"/>
</dbReference>
<accession>A0ABX7RDU0</accession>
<evidence type="ECO:0000256" key="1">
    <source>
        <dbReference type="ARBA" id="ARBA00022801"/>
    </source>
</evidence>
<evidence type="ECO:0000313" key="3">
    <source>
        <dbReference type="EMBL" id="QSX76185.1"/>
    </source>
</evidence>
<dbReference type="InterPro" id="IPR001375">
    <property type="entry name" value="Peptidase_S9_cat"/>
</dbReference>
<dbReference type="SUPFAM" id="SSF82171">
    <property type="entry name" value="DPP6 N-terminal domain-like"/>
    <property type="match status" value="1"/>
</dbReference>
<dbReference type="Gene3D" id="3.40.50.1820">
    <property type="entry name" value="alpha/beta hydrolase"/>
    <property type="match status" value="1"/>
</dbReference>
<reference evidence="3 4" key="1">
    <citation type="submission" date="2021-02" db="EMBL/GenBank/DDBJ databases">
        <title>Lysobacter arenosi sp. nov., isolated from soil of gangwondo yeongwol, south Korea.</title>
        <authorList>
            <person name="Kim K.R."/>
            <person name="Kim K.H."/>
            <person name="Jeon C.O."/>
        </authorList>
    </citation>
    <scope>NUCLEOTIDE SEQUENCE [LARGE SCALE GENOMIC DNA]</scope>
    <source>
        <strain evidence="3 4">R7</strain>
    </source>
</reference>
<dbReference type="EMBL" id="CP071517">
    <property type="protein sequence ID" value="QSX76185.1"/>
    <property type="molecule type" value="Genomic_DNA"/>
</dbReference>
<keyword evidence="4" id="KW-1185">Reference proteome</keyword>
<protein>
    <submittedName>
        <fullName evidence="3">S9 family peptidase</fullName>
    </submittedName>
</protein>
<feature type="domain" description="Peptidase S9 prolyl oligopeptidase catalytic" evidence="2">
    <location>
        <begin position="608"/>
        <end position="821"/>
    </location>
</feature>
<dbReference type="PANTHER" id="PTHR42776">
    <property type="entry name" value="SERINE PEPTIDASE S9 FAMILY MEMBER"/>
    <property type="match status" value="1"/>
</dbReference>
<dbReference type="SUPFAM" id="SSF53474">
    <property type="entry name" value="alpha/beta-Hydrolases"/>
    <property type="match status" value="1"/>
</dbReference>
<gene>
    <name evidence="3" type="ORF">HIV01_006750</name>
</gene>
<keyword evidence="1" id="KW-0378">Hydrolase</keyword>
<dbReference type="InterPro" id="IPR029058">
    <property type="entry name" value="AB_hydrolase_fold"/>
</dbReference>
<dbReference type="RefSeq" id="WP_200605643.1">
    <property type="nucleotide sequence ID" value="NZ_CP071517.1"/>
</dbReference>
<sequence>MQQGMSGGQRRGLVGKWRALFALALLLLALDCAAMRKIDPGEDPKLAADEGLVVLSVDASAPILAVRVRDDDGVVAVLNYIGLGRNVSLYAAKAGEYRWAEMDLGSWRWRMRYTLTSDEYRFKVTAGKIVYPGDLILRPMSWSSTRFHIANRSLPIIDWLEKEHAALYPRMKFEYSGLYPDPFPEFYRTARAGNTTPSDKLNGGREPPKPIAVPIPAEVMWKPNRVTEVALNPVGDLLAEAVRDDDGNWGVNLVDLAEGVVQRLATSSFGADELVWKDSRTLIAGTGDDETSYTVFRIGATSNGKRSFKRLPIGGTGNIVDMLPGEPDFILMEGYDSRGELVVHRVELVGDREISGFRTAKSRDRLNVGVSKDVAWFADGRGQLRAAVVIRDDTATLVHGGNGSYQEVLRSQADGGFTPAGLSFDGNTIYGYTDDERGQRDLVAFDPATRNVSRTVFSKPGVDIRSAIFNEQREPVAVRYYQSGRLVTEYFDEANRNLDKTLHAAFPGRTVAVLHRNRDNQQLILWVDATDHPPELYHLDMAHKRASLLEAVAPQLADLTFAPAHVLNVKSSDGLQVEAFLTLPPGSGKRPLVVFPHGGPIGVSDRLTFNREVQFVAAQGYAVLQVNYRGSEGYGKAFREAGHRNYGRLIEDDIDAAIRAAVAAYPLDESRMCTLGASYGGYSAMVSAVRWPGRFRCAISLSGLSDRALFFTASDGARSAQSRPLLERVMGDPRTDMAEMQATSPLYHFRELTLPVMLLHGREDVRVDFEHTRRLVRMFNLEQHPPVLLAFPDMGHGFSDRVAIDIAWTGIAGFLQQNLGSTPAIADAEAKAKAAPVVTAPAAAVSGQGGGK</sequence>
<evidence type="ECO:0000313" key="4">
    <source>
        <dbReference type="Proteomes" id="UP000663400"/>
    </source>
</evidence>
<organism evidence="3 4">
    <name type="scientific">Lysobacter arenosi</name>
    <dbReference type="NCBI Taxonomy" id="2795387"/>
    <lineage>
        <taxon>Bacteria</taxon>
        <taxon>Pseudomonadati</taxon>
        <taxon>Pseudomonadota</taxon>
        <taxon>Gammaproteobacteria</taxon>
        <taxon>Lysobacterales</taxon>
        <taxon>Lysobacteraceae</taxon>
        <taxon>Lysobacter</taxon>
    </lineage>
</organism>
<evidence type="ECO:0000259" key="2">
    <source>
        <dbReference type="Pfam" id="PF00326"/>
    </source>
</evidence>
<proteinExistence type="predicted"/>
<dbReference type="PANTHER" id="PTHR42776:SF27">
    <property type="entry name" value="DIPEPTIDYL PEPTIDASE FAMILY MEMBER 6"/>
    <property type="match status" value="1"/>
</dbReference>
<dbReference type="Proteomes" id="UP000663400">
    <property type="component" value="Chromosome"/>
</dbReference>
<name>A0ABX7RDU0_9GAMM</name>